<comment type="similarity">
    <text evidence="2">Belongs to the resistance-nodulation-cell division (RND) (TC 2.A.6) family.</text>
</comment>
<feature type="transmembrane region" description="Helical" evidence="9">
    <location>
        <begin position="362"/>
        <end position="382"/>
    </location>
</feature>
<feature type="transmembrane region" description="Helical" evidence="9">
    <location>
        <begin position="438"/>
        <end position="455"/>
    </location>
</feature>
<sequence length="1047" mass="116252">MLHRLIDFSLRQRFVALSLVALMAFGGIVALERIPINSLPDVTPVQVLIITKAGRYSPYDVEQLVSFPIETAMTGLPRVREVRSISQFGLSAVTVEFEEGTDIYFARQLVAQRLQDVREQLPPDVSSPQLGPISTALGEIYQYVVRGDGYSLTELREIQDWIIAPQLRAVPGVTEVNSFGGFVKQYEVIVDPEQLRALRLSLRDIIDAIERNNSVSGGNYLEHNQEQYIIRGFGQIRTTDDLERIVVARRGERPIYLRDVATVRLGRQIRQGAVTQDGKGEVVTGIVMMLRGENGREVIRRVEEKIEEINPRLPPGVRIEKFYDQSDLIARTTGTIKENLLEGGFLVIAVLLLLLGEIKGALIVASVIPLSMLFAFIGMRAFGLAANLMSLGAIDFGMIVDGSVVMVEHMVHRLETDRSGRSRLALLRQAAHEVARPMFFGVLIILMVYVPIATFRGMEGILYRPMAITVASAVFGSLLLALVYVPAIATLVFRRGVRVRRNYLMDWLRPRYRRFLEKSLNRRKTTLAVALLVFGAALALLPFLGTEFLPELDEGSILIEEVRMPSVTLETSVENANWLAGQLIRHIPEIQTVVPKTGRSDLANDWMGVHQTDVWIILKPRDQWRPGMTKEKIIEQIRPFLETEPGLAYNFTQPIAMRVDELTSGVKSDIAVKLYGENLDTLAAVAARIARFLPDLPGTDNFYVEKFAGQPYLNIEIDREAIAAFGLNVEDVQQVIEAGLGGAPAGQVFEGQRRFDIVVRFPEAYRNNFEAIMEAPVALPGGGTIPLRRVAHIRAEEGPREIARENGWRRLVVGINIKDIDIGTYVSNLQRAIATQVKLPPGVFLEYGGTFENQQRAMRHLYVAVPLALLIIIGLLYLMFGEMRYPLMILSVLPLALAGGVFALWLRGMYLSISAAVGFIALFGVAVLNGVVMIAHLNALRRQGLSVREAVLQGATDRLRPVLMTALVASLGFVPMAFNTGPGSEVQRPLATVVIGGLITATLLTLRVLPTIYDWLERDDRPPRGPEPEWEEDGQMAAPVSAANTRT</sequence>
<dbReference type="Pfam" id="PF00873">
    <property type="entry name" value="ACR_tran"/>
    <property type="match status" value="1"/>
</dbReference>
<evidence type="ECO:0000256" key="3">
    <source>
        <dbReference type="ARBA" id="ARBA00022448"/>
    </source>
</evidence>
<keyword evidence="4" id="KW-1003">Cell membrane</keyword>
<dbReference type="GO" id="GO:0042910">
    <property type="term" value="F:xenobiotic transmembrane transporter activity"/>
    <property type="evidence" value="ECO:0007669"/>
    <property type="project" value="TreeGrafter"/>
</dbReference>
<feature type="transmembrane region" description="Helical" evidence="9">
    <location>
        <begin position="887"/>
        <end position="906"/>
    </location>
</feature>
<dbReference type="STRING" id="518766.Rmar_0515"/>
<dbReference type="Gene3D" id="3.30.70.1320">
    <property type="entry name" value="Multidrug efflux transporter AcrB pore domain like"/>
    <property type="match status" value="1"/>
</dbReference>
<feature type="transmembrane region" description="Helical" evidence="9">
    <location>
        <begin position="861"/>
        <end position="880"/>
    </location>
</feature>
<dbReference type="RefSeq" id="WP_012843029.1">
    <property type="nucleotide sequence ID" value="NC_013501.1"/>
</dbReference>
<dbReference type="InterPro" id="IPR001036">
    <property type="entry name" value="Acrflvin-R"/>
</dbReference>
<protein>
    <submittedName>
        <fullName evidence="10">Heavy metal efflux pump, CzcA family</fullName>
    </submittedName>
</protein>
<dbReference type="KEGG" id="rmr:Rmar_0515"/>
<keyword evidence="7 9" id="KW-0472">Membrane</keyword>
<dbReference type="InterPro" id="IPR004763">
    <property type="entry name" value="CusA-like"/>
</dbReference>
<evidence type="ECO:0000313" key="11">
    <source>
        <dbReference type="Proteomes" id="UP000002221"/>
    </source>
</evidence>
<evidence type="ECO:0000256" key="2">
    <source>
        <dbReference type="ARBA" id="ARBA00010942"/>
    </source>
</evidence>
<dbReference type="PANTHER" id="PTHR32063">
    <property type="match status" value="1"/>
</dbReference>
<feature type="transmembrane region" description="Helical" evidence="9">
    <location>
        <begin position="961"/>
        <end position="978"/>
    </location>
</feature>
<keyword evidence="11" id="KW-1185">Reference proteome</keyword>
<dbReference type="SUPFAM" id="SSF82693">
    <property type="entry name" value="Multidrug efflux transporter AcrB pore domain, PN1, PN2, PC1 and PC2 subdomains"/>
    <property type="match status" value="2"/>
</dbReference>
<dbReference type="Gene3D" id="3.30.70.1440">
    <property type="entry name" value="Multidrug efflux transporter AcrB pore domain"/>
    <property type="match status" value="1"/>
</dbReference>
<gene>
    <name evidence="10" type="ordered locus">Rmar_0515</name>
</gene>
<feature type="compositionally biased region" description="Basic and acidic residues" evidence="8">
    <location>
        <begin position="1017"/>
        <end position="1027"/>
    </location>
</feature>
<dbReference type="Gene3D" id="1.20.1640.10">
    <property type="entry name" value="Multidrug efflux transporter AcrB transmembrane domain"/>
    <property type="match status" value="2"/>
</dbReference>
<dbReference type="AlphaFoldDB" id="D0MEW7"/>
<feature type="transmembrane region" description="Helical" evidence="9">
    <location>
        <begin position="990"/>
        <end position="1009"/>
    </location>
</feature>
<feature type="transmembrane region" description="Helical" evidence="9">
    <location>
        <begin position="467"/>
        <end position="493"/>
    </location>
</feature>
<keyword evidence="5 9" id="KW-0812">Transmembrane</keyword>
<dbReference type="eggNOG" id="COG3696">
    <property type="taxonomic scope" value="Bacteria"/>
</dbReference>
<dbReference type="PRINTS" id="PR00702">
    <property type="entry name" value="ACRIFLAVINRP"/>
</dbReference>
<evidence type="ECO:0000256" key="4">
    <source>
        <dbReference type="ARBA" id="ARBA00022475"/>
    </source>
</evidence>
<name>D0MEW7_RHOM4</name>
<dbReference type="GO" id="GO:0005886">
    <property type="term" value="C:plasma membrane"/>
    <property type="evidence" value="ECO:0007669"/>
    <property type="project" value="UniProtKB-SubCell"/>
</dbReference>
<reference evidence="10 11" key="1">
    <citation type="journal article" date="2009" name="Stand. Genomic Sci.">
        <title>Complete genome sequence of Rhodothermus marinus type strain (R-10).</title>
        <authorList>
            <person name="Nolan M."/>
            <person name="Tindall B.J."/>
            <person name="Pomrenke H."/>
            <person name="Lapidus A."/>
            <person name="Copeland A."/>
            <person name="Glavina Del Rio T."/>
            <person name="Lucas S."/>
            <person name="Chen F."/>
            <person name="Tice H."/>
            <person name="Cheng J.F."/>
            <person name="Saunders E."/>
            <person name="Han C."/>
            <person name="Bruce D."/>
            <person name="Goodwin L."/>
            <person name="Chain P."/>
            <person name="Pitluck S."/>
            <person name="Ovchinikova G."/>
            <person name="Pati A."/>
            <person name="Ivanova N."/>
            <person name="Mavromatis K."/>
            <person name="Chen A."/>
            <person name="Palaniappan K."/>
            <person name="Land M."/>
            <person name="Hauser L."/>
            <person name="Chang Y.J."/>
            <person name="Jeffries C.D."/>
            <person name="Brettin T."/>
            <person name="Goker M."/>
            <person name="Bristow J."/>
            <person name="Eisen J.A."/>
            <person name="Markowitz V."/>
            <person name="Hugenholtz P."/>
            <person name="Kyrpides N.C."/>
            <person name="Klenk H.P."/>
            <person name="Detter J.C."/>
        </authorList>
    </citation>
    <scope>NUCLEOTIDE SEQUENCE [LARGE SCALE GENOMIC DNA]</scope>
    <source>
        <strain evidence="11">ATCC 43812 / DSM 4252 / R-10</strain>
    </source>
</reference>
<evidence type="ECO:0000256" key="5">
    <source>
        <dbReference type="ARBA" id="ARBA00022692"/>
    </source>
</evidence>
<proteinExistence type="inferred from homology"/>
<dbReference type="InterPro" id="IPR027463">
    <property type="entry name" value="AcrB_DN_DC_subdom"/>
</dbReference>
<evidence type="ECO:0000256" key="7">
    <source>
        <dbReference type="ARBA" id="ARBA00023136"/>
    </source>
</evidence>
<organism evidence="10 11">
    <name type="scientific">Rhodothermus marinus (strain ATCC 43812 / DSM 4252 / R-10)</name>
    <name type="common">Rhodothermus obamensis</name>
    <dbReference type="NCBI Taxonomy" id="518766"/>
    <lineage>
        <taxon>Bacteria</taxon>
        <taxon>Pseudomonadati</taxon>
        <taxon>Rhodothermota</taxon>
        <taxon>Rhodothermia</taxon>
        <taxon>Rhodothermales</taxon>
        <taxon>Rhodothermaceae</taxon>
        <taxon>Rhodothermus</taxon>
    </lineage>
</organism>
<feature type="transmembrane region" description="Helical" evidence="9">
    <location>
        <begin position="525"/>
        <end position="544"/>
    </location>
</feature>
<dbReference type="PANTHER" id="PTHR32063:SF24">
    <property type="entry name" value="CATION EFFLUX SYSTEM (ACRB_ACRD_ACRF FAMILY)"/>
    <property type="match status" value="1"/>
</dbReference>
<evidence type="ECO:0000313" key="10">
    <source>
        <dbReference type="EMBL" id="ACY47417.1"/>
    </source>
</evidence>
<dbReference type="Gene3D" id="3.30.2090.10">
    <property type="entry name" value="Multidrug efflux transporter AcrB TolC docking domain, DN and DC subdomains"/>
    <property type="match status" value="2"/>
</dbReference>
<accession>D0MEW7</accession>
<evidence type="ECO:0000256" key="8">
    <source>
        <dbReference type="SAM" id="MobiDB-lite"/>
    </source>
</evidence>
<evidence type="ECO:0000256" key="9">
    <source>
        <dbReference type="SAM" id="Phobius"/>
    </source>
</evidence>
<dbReference type="Proteomes" id="UP000002221">
    <property type="component" value="Chromosome"/>
</dbReference>
<dbReference type="NCBIfam" id="TIGR00914">
    <property type="entry name" value="2A0601"/>
    <property type="match status" value="1"/>
</dbReference>
<dbReference type="Gene3D" id="3.30.70.1430">
    <property type="entry name" value="Multidrug efflux transporter AcrB pore domain"/>
    <property type="match status" value="2"/>
</dbReference>
<dbReference type="GO" id="GO:0008324">
    <property type="term" value="F:monoatomic cation transmembrane transporter activity"/>
    <property type="evidence" value="ECO:0007669"/>
    <property type="project" value="InterPro"/>
</dbReference>
<dbReference type="SUPFAM" id="SSF82866">
    <property type="entry name" value="Multidrug efflux transporter AcrB transmembrane domain"/>
    <property type="match status" value="2"/>
</dbReference>
<feature type="region of interest" description="Disordered" evidence="8">
    <location>
        <begin position="1017"/>
        <end position="1047"/>
    </location>
</feature>
<evidence type="ECO:0000256" key="1">
    <source>
        <dbReference type="ARBA" id="ARBA00004651"/>
    </source>
</evidence>
<keyword evidence="6 9" id="KW-1133">Transmembrane helix</keyword>
<dbReference type="EMBL" id="CP001807">
    <property type="protein sequence ID" value="ACY47417.1"/>
    <property type="molecule type" value="Genomic_DNA"/>
</dbReference>
<dbReference type="OrthoDB" id="9758757at2"/>
<keyword evidence="3" id="KW-0813">Transport</keyword>
<feature type="transmembrane region" description="Helical" evidence="9">
    <location>
        <begin position="912"/>
        <end position="940"/>
    </location>
</feature>
<dbReference type="HOGENOM" id="CLU_002755_1_2_10"/>
<comment type="subcellular location">
    <subcellularLocation>
        <location evidence="1">Cell membrane</location>
        <topology evidence="1">Multi-pass membrane protein</topology>
    </subcellularLocation>
</comment>
<evidence type="ECO:0000256" key="6">
    <source>
        <dbReference type="ARBA" id="ARBA00022989"/>
    </source>
</evidence>
<dbReference type="SUPFAM" id="SSF82714">
    <property type="entry name" value="Multidrug efflux transporter AcrB TolC docking domain, DN and DC subdomains"/>
    <property type="match status" value="2"/>
</dbReference>